<dbReference type="AlphaFoldDB" id="A0A8J2RUJ6"/>
<evidence type="ECO:0000256" key="10">
    <source>
        <dbReference type="SAM" id="MobiDB-lite"/>
    </source>
</evidence>
<evidence type="ECO:0000256" key="2">
    <source>
        <dbReference type="ARBA" id="ARBA00022741"/>
    </source>
</evidence>
<dbReference type="SUPFAM" id="SSF52540">
    <property type="entry name" value="P-loop containing nucleoside triphosphate hydrolases"/>
    <property type="match status" value="1"/>
</dbReference>
<dbReference type="GO" id="GO:0016787">
    <property type="term" value="F:hydrolase activity"/>
    <property type="evidence" value="ECO:0007669"/>
    <property type="project" value="UniProtKB-KW"/>
</dbReference>
<comment type="catalytic activity">
    <reaction evidence="9">
        <text>ATP + H2O = ADP + phosphate + H(+)</text>
        <dbReference type="Rhea" id="RHEA:13065"/>
        <dbReference type="ChEBI" id="CHEBI:15377"/>
        <dbReference type="ChEBI" id="CHEBI:15378"/>
        <dbReference type="ChEBI" id="CHEBI:30616"/>
        <dbReference type="ChEBI" id="CHEBI:43474"/>
        <dbReference type="ChEBI" id="CHEBI:456216"/>
        <dbReference type="EC" id="5.6.2.4"/>
    </reaction>
</comment>
<dbReference type="GO" id="GO:0043138">
    <property type="term" value="F:3'-5' DNA helicase activity"/>
    <property type="evidence" value="ECO:0007669"/>
    <property type="project" value="UniProtKB-EC"/>
</dbReference>
<accession>A0A8J2RUJ6</accession>
<dbReference type="FunFam" id="3.40.50.300:FF:000813">
    <property type="entry name" value="helicase POLQ-like isoform X1"/>
    <property type="match status" value="1"/>
</dbReference>
<feature type="compositionally biased region" description="Polar residues" evidence="10">
    <location>
        <begin position="45"/>
        <end position="57"/>
    </location>
</feature>
<dbReference type="Proteomes" id="UP000789390">
    <property type="component" value="Unassembled WGS sequence"/>
</dbReference>
<name>A0A8J2RUJ6_9CRUS</name>
<dbReference type="GO" id="GO:0006302">
    <property type="term" value="P:double-strand break repair"/>
    <property type="evidence" value="ECO:0007669"/>
    <property type="project" value="UniProtKB-ARBA"/>
</dbReference>
<dbReference type="OrthoDB" id="2320933at2759"/>
<dbReference type="SMART" id="SM00487">
    <property type="entry name" value="DEXDc"/>
    <property type="match status" value="1"/>
</dbReference>
<dbReference type="PANTHER" id="PTHR47961">
    <property type="entry name" value="DNA POLYMERASE THETA, PUTATIVE (AFU_ORTHOLOGUE AFUA_1G05260)-RELATED"/>
    <property type="match status" value="1"/>
</dbReference>
<dbReference type="CDD" id="cd18026">
    <property type="entry name" value="DEXHc_POLQ-like"/>
    <property type="match status" value="1"/>
</dbReference>
<dbReference type="InterPro" id="IPR001650">
    <property type="entry name" value="Helicase_C-like"/>
</dbReference>
<dbReference type="InterPro" id="IPR027417">
    <property type="entry name" value="P-loop_NTPase"/>
</dbReference>
<evidence type="ECO:0000256" key="4">
    <source>
        <dbReference type="ARBA" id="ARBA00022801"/>
    </source>
</evidence>
<gene>
    <name evidence="13" type="ORF">DGAL_LOCUS9758</name>
</gene>
<keyword evidence="14" id="KW-1185">Reference proteome</keyword>
<feature type="region of interest" description="Disordered" evidence="10">
    <location>
        <begin position="1"/>
        <end position="116"/>
    </location>
</feature>
<dbReference type="SUPFAM" id="SSF158702">
    <property type="entry name" value="Sec63 N-terminal domain-like"/>
    <property type="match status" value="1"/>
</dbReference>
<dbReference type="PANTHER" id="PTHR47961:SF12">
    <property type="entry name" value="HELICASE POLQ-LIKE"/>
    <property type="match status" value="1"/>
</dbReference>
<sequence>MMNAKNFTAFATRKRIRERDNSPDMFAAADEDEEVISSDKETKNESQNSRIRTNPSKDLTRLRPSSKSNFQTSQSSSEQSPKRKIMLSSSIQHHHDNNNQSLPSSDPKVSGDCSMSSLRSTIHTNHFGLNSRMKEALHSHGGLNSTRIECSNRSLSSETPPIYTLNNGNIIPSQTSIHSGPHYGLSVGVWQAIQQTKGINTLYEWQDKCLNKAIKTNQNLVYSLPTSGGKTLVAEILMIRELLCNHKHCLFVMPYVSIVQEKIRTLSSLAIALDFAVEEYAGNRGSYPPRKRKSKRVIYIATLEKAHGIVNSLLELGRLNEIGLVVVDEIHMVGEGKRGATLETLLCKLLLASICPRLIAMSATIGNIDELSNFLKAEIYTEDFRPVQLREFIKTGDQILEVSGRQRGFQENFKHCRSVSSLSAESRKNDPDSISALVSEIAPEHCCLVFCSTKKNCESVAKLISNNLSPTLLQWKTAEKLKLRKALEQESGRLCPILKSTLPYGIAYHHSGLTADERQLIEEAFSSGTLCCLCCTSTLAAGVNLPARRVILRSPYIGNARLTRARYQQMIGRAGRAGFDTHGESFLIVKPNELTFVTNDILMAPTNRVDSQLAEDGLRGLQQLLLSLISLDLGGRDRKTLAETLLHSTLLGQQSSRQTISATELVDQSLKSMVEKNLILFGKDEKLEVTKLGRATLKGIVDLDRSKQLYNDLRLAQAGLVLATKLHLMYLVTPYEMVGSVIPIAATYFQAFNKLTTEELGVARTIGINETVMVKLMSNQQPKIERSIIERFYLTLMLNDLFKGESVWNVSELYGCTRGDVQNLLSSAASFASCVFHFVQELDEFWAFSELLLPFSRELSMCCTTELIPLMELPSVAKGRARMLFKAGFRTLTDVAKTNPETLVSRVDHLPKRTAIQMIAAAKVLVYEKADALRDEADSLLELVPRPKPLVPLDETFQTQASNFMMPLLESRSIVASWKIIVPEGEFLIEFEHGSTSGKRVLWINGTEHFRKDWMFRLVGSEHFRIGRFDCKLDVEPDGTFGLIYSLFINGQDITQFQEISKRKWMTWSVEFSPGNRHTVLFEKDTMDVWINGTKIDCEVQFIDGGNLTKFSVTGTQVVIKSLSSGSKRQGMIHQFILGDEILQPDIDSK</sequence>
<reference evidence="13" key="1">
    <citation type="submission" date="2021-11" db="EMBL/GenBank/DDBJ databases">
        <authorList>
            <person name="Schell T."/>
        </authorList>
    </citation>
    <scope>NUCLEOTIDE SEQUENCE</scope>
    <source>
        <strain evidence="13">M5</strain>
    </source>
</reference>
<evidence type="ECO:0000256" key="6">
    <source>
        <dbReference type="ARBA" id="ARBA00022840"/>
    </source>
</evidence>
<keyword evidence="5" id="KW-0347">Helicase</keyword>
<dbReference type="InterPro" id="IPR014001">
    <property type="entry name" value="Helicase_ATP-bd"/>
</dbReference>
<evidence type="ECO:0000256" key="3">
    <source>
        <dbReference type="ARBA" id="ARBA00022763"/>
    </source>
</evidence>
<dbReference type="Pfam" id="PF21099">
    <property type="entry name" value="POLQ_helical"/>
    <property type="match status" value="1"/>
</dbReference>
<evidence type="ECO:0000259" key="11">
    <source>
        <dbReference type="PROSITE" id="PS51192"/>
    </source>
</evidence>
<dbReference type="CDD" id="cd18795">
    <property type="entry name" value="SF2_C_Ski2"/>
    <property type="match status" value="1"/>
</dbReference>
<dbReference type="PROSITE" id="PS51192">
    <property type="entry name" value="HELICASE_ATP_BIND_1"/>
    <property type="match status" value="1"/>
</dbReference>
<dbReference type="Pfam" id="PF00270">
    <property type="entry name" value="DEAD"/>
    <property type="match status" value="1"/>
</dbReference>
<comment type="subcellular location">
    <subcellularLocation>
        <location evidence="1">Nucleus</location>
    </subcellularLocation>
</comment>
<evidence type="ECO:0000256" key="8">
    <source>
        <dbReference type="ARBA" id="ARBA00023242"/>
    </source>
</evidence>
<dbReference type="InterPro" id="IPR050474">
    <property type="entry name" value="Hel308_SKI2-like"/>
</dbReference>
<dbReference type="SMART" id="SM00490">
    <property type="entry name" value="HELICc"/>
    <property type="match status" value="1"/>
</dbReference>
<evidence type="ECO:0000313" key="14">
    <source>
        <dbReference type="Proteomes" id="UP000789390"/>
    </source>
</evidence>
<dbReference type="GO" id="GO:0003676">
    <property type="term" value="F:nucleic acid binding"/>
    <property type="evidence" value="ECO:0007669"/>
    <property type="project" value="InterPro"/>
</dbReference>
<evidence type="ECO:0000256" key="1">
    <source>
        <dbReference type="ARBA" id="ARBA00004123"/>
    </source>
</evidence>
<dbReference type="EMBL" id="CAKKLH010000224">
    <property type="protein sequence ID" value="CAH0106601.1"/>
    <property type="molecule type" value="Genomic_DNA"/>
</dbReference>
<dbReference type="GO" id="GO:0043066">
    <property type="term" value="P:negative regulation of apoptotic process"/>
    <property type="evidence" value="ECO:0007669"/>
    <property type="project" value="InterPro"/>
</dbReference>
<keyword evidence="7" id="KW-0234">DNA repair</keyword>
<dbReference type="Gene3D" id="1.10.3380.20">
    <property type="match status" value="1"/>
</dbReference>
<keyword evidence="4" id="KW-0378">Hydrolase</keyword>
<dbReference type="InterPro" id="IPR010695">
    <property type="entry name" value="FAIM1"/>
</dbReference>
<evidence type="ECO:0000256" key="9">
    <source>
        <dbReference type="ARBA" id="ARBA00048988"/>
    </source>
</evidence>
<keyword evidence="6" id="KW-0067">ATP-binding</keyword>
<dbReference type="InterPro" id="IPR038513">
    <property type="entry name" value="FAIM1_dom_sf"/>
</dbReference>
<organism evidence="13 14">
    <name type="scientific">Daphnia galeata</name>
    <dbReference type="NCBI Taxonomy" id="27404"/>
    <lineage>
        <taxon>Eukaryota</taxon>
        <taxon>Metazoa</taxon>
        <taxon>Ecdysozoa</taxon>
        <taxon>Arthropoda</taxon>
        <taxon>Crustacea</taxon>
        <taxon>Branchiopoda</taxon>
        <taxon>Diplostraca</taxon>
        <taxon>Cladocera</taxon>
        <taxon>Anomopoda</taxon>
        <taxon>Daphniidae</taxon>
        <taxon>Daphnia</taxon>
    </lineage>
</organism>
<dbReference type="GO" id="GO:0005524">
    <property type="term" value="F:ATP binding"/>
    <property type="evidence" value="ECO:0007669"/>
    <property type="project" value="UniProtKB-KW"/>
</dbReference>
<dbReference type="Pfam" id="PF20470">
    <property type="entry name" value="HTH_61"/>
    <property type="match status" value="1"/>
</dbReference>
<proteinExistence type="predicted"/>
<dbReference type="Pfam" id="PF00271">
    <property type="entry name" value="Helicase_C"/>
    <property type="match status" value="1"/>
</dbReference>
<dbReference type="Pfam" id="PF06905">
    <property type="entry name" value="FAIM1"/>
    <property type="match status" value="1"/>
</dbReference>
<comment type="caution">
    <text evidence="13">The sequence shown here is derived from an EMBL/GenBank/DDBJ whole genome shotgun (WGS) entry which is preliminary data.</text>
</comment>
<feature type="domain" description="Helicase ATP-binding" evidence="11">
    <location>
        <begin position="211"/>
        <end position="383"/>
    </location>
</feature>
<dbReference type="InterPro" id="IPR046931">
    <property type="entry name" value="HTH_61"/>
</dbReference>
<feature type="compositionally biased region" description="Low complexity" evidence="10">
    <location>
        <begin position="65"/>
        <end position="79"/>
    </location>
</feature>
<dbReference type="PROSITE" id="PS51194">
    <property type="entry name" value="HELICASE_CTER"/>
    <property type="match status" value="1"/>
</dbReference>
<dbReference type="InterPro" id="IPR048960">
    <property type="entry name" value="POLQ-like_helical"/>
</dbReference>
<evidence type="ECO:0000256" key="7">
    <source>
        <dbReference type="ARBA" id="ARBA00023204"/>
    </source>
</evidence>
<evidence type="ECO:0000259" key="12">
    <source>
        <dbReference type="PROSITE" id="PS51194"/>
    </source>
</evidence>
<keyword evidence="2" id="KW-0547">Nucleotide-binding</keyword>
<dbReference type="InterPro" id="IPR011545">
    <property type="entry name" value="DEAD/DEAH_box_helicase_dom"/>
</dbReference>
<dbReference type="Gene3D" id="2.40.128.180">
    <property type="match status" value="2"/>
</dbReference>
<dbReference type="Gene3D" id="1.10.150.20">
    <property type="entry name" value="5' to 3' exonuclease, C-terminal subdomain"/>
    <property type="match status" value="1"/>
</dbReference>
<protein>
    <submittedName>
        <fullName evidence="13">Uncharacterized protein</fullName>
    </submittedName>
</protein>
<evidence type="ECO:0000256" key="5">
    <source>
        <dbReference type="ARBA" id="ARBA00022806"/>
    </source>
</evidence>
<dbReference type="Gene3D" id="3.40.50.300">
    <property type="entry name" value="P-loop containing nucleotide triphosphate hydrolases"/>
    <property type="match status" value="2"/>
</dbReference>
<evidence type="ECO:0000313" key="13">
    <source>
        <dbReference type="EMBL" id="CAH0106601.1"/>
    </source>
</evidence>
<feature type="domain" description="Helicase C-terminal" evidence="12">
    <location>
        <begin position="433"/>
        <end position="629"/>
    </location>
</feature>
<keyword evidence="3" id="KW-0227">DNA damage</keyword>
<keyword evidence="8" id="KW-0539">Nucleus</keyword>
<dbReference type="GO" id="GO:0005634">
    <property type="term" value="C:nucleus"/>
    <property type="evidence" value="ECO:0007669"/>
    <property type="project" value="UniProtKB-SubCell"/>
</dbReference>